<keyword evidence="4" id="KW-1185">Reference proteome</keyword>
<comment type="caution">
    <text evidence="3">The sequence shown here is derived from an EMBL/GenBank/DDBJ whole genome shotgun (WGS) entry which is preliminary data.</text>
</comment>
<keyword evidence="1" id="KW-0472">Membrane</keyword>
<feature type="transmembrane region" description="Helical" evidence="1">
    <location>
        <begin position="697"/>
        <end position="714"/>
    </location>
</feature>
<name>A0ABT7B896_9CYAN</name>
<dbReference type="InterPro" id="IPR007890">
    <property type="entry name" value="CHASE2"/>
</dbReference>
<keyword evidence="1" id="KW-0812">Transmembrane</keyword>
<feature type="domain" description="CHASE2" evidence="2">
    <location>
        <begin position="408"/>
        <end position="710"/>
    </location>
</feature>
<feature type="transmembrane region" description="Helical" evidence="1">
    <location>
        <begin position="748"/>
        <end position="765"/>
    </location>
</feature>
<dbReference type="InterPro" id="IPR024983">
    <property type="entry name" value="CHAT_dom"/>
</dbReference>
<dbReference type="EMBL" id="JAQOSO010000082">
    <property type="protein sequence ID" value="MDJ1175375.1"/>
    <property type="molecule type" value="Genomic_DNA"/>
</dbReference>
<dbReference type="Pfam" id="PF12770">
    <property type="entry name" value="CHAT"/>
    <property type="match status" value="1"/>
</dbReference>
<dbReference type="Pfam" id="PF05226">
    <property type="entry name" value="CHASE2"/>
    <property type="match status" value="1"/>
</dbReference>
<evidence type="ECO:0000313" key="4">
    <source>
        <dbReference type="Proteomes" id="UP001235849"/>
    </source>
</evidence>
<dbReference type="SMART" id="SM01080">
    <property type="entry name" value="CHASE2"/>
    <property type="match status" value="1"/>
</dbReference>
<evidence type="ECO:0000259" key="2">
    <source>
        <dbReference type="SMART" id="SM01080"/>
    </source>
</evidence>
<proteinExistence type="predicted"/>
<feature type="transmembrane region" description="Helical" evidence="1">
    <location>
        <begin position="721"/>
        <end position="742"/>
    </location>
</feature>
<organism evidence="3 4">
    <name type="scientific">Roseofilum capinflatum BLCC-M114</name>
    <dbReference type="NCBI Taxonomy" id="3022440"/>
    <lineage>
        <taxon>Bacteria</taxon>
        <taxon>Bacillati</taxon>
        <taxon>Cyanobacteriota</taxon>
        <taxon>Cyanophyceae</taxon>
        <taxon>Desertifilales</taxon>
        <taxon>Desertifilaceae</taxon>
        <taxon>Roseofilum</taxon>
        <taxon>Roseofilum capinflatum</taxon>
    </lineage>
</organism>
<gene>
    <name evidence="3" type="ORF">PMG25_14865</name>
</gene>
<dbReference type="Proteomes" id="UP001235849">
    <property type="component" value="Unassembled WGS sequence"/>
</dbReference>
<sequence length="773" mass="87690">MRLGNQEATDVGKLVVLELEGSLSTEGFRVRLQMGEDGKRPDLDISGYLPSEPDLAQLLESHWIDKYRPLGLPNTRGLKPKAIKYDGVLNRIKECKESGDRLCDRLNQWLSSPDFRAIDTQIRERLNYSDRIRFIVRTKCNDLPKLPWHSWQLLSRYTHAEISFSHPHFRRSDPLSTTPPGKVRILAILGHKEGIDTDKDQEILDSLPNAEVTFLIEPKRADINDSIWEQPWDILFFAGHSETDGDTGKIYINPNEYLAIEDIWYGLRKAVAQGLKLAIFNSCDGLGLARRLDDPHIPQMIVMRDYVPDLVAQKFLKSFLLNFSQGYSFEVAVREAREKLQGLEDQIPCATWLPVIWQHPDYISPTWDELVGQSPPPHFSWQKALTTTLCISLAVTTVVMGVRYSGLLESMELKAFDRLMEQRPPEIIDSSILVIEATDSDTNDYGYPLSDSILAETLTKIIPHNPKVIGLHMHRGQPRDEGYPSLINLFNQHPNLISLCSHNSSDKIYSPPLGLSQNKIQQQIGFSDLYGTKSHDGVIRRQILSSNPQLSSKNAQCITSWSFSTQLALKFLELDSLEPLQYPRLSQRVGGYQTLDGQSNQILINYRSPWGNQGITKKITLTEVLQGKFDPSIIQNKIVLISVTAGIGKDYYPTPYGEMAGVLIHAHMVSQIVHSIQDDRPLIWVLPQWKEVQWGDALWIFSWSLIGGAIVCFCPRKLWILTLINIAIIFGLYQLCLQLLILGGWMPLIPSLLSMLITEYMVVVYPQKSNVKS</sequence>
<evidence type="ECO:0000313" key="3">
    <source>
        <dbReference type="EMBL" id="MDJ1175375.1"/>
    </source>
</evidence>
<accession>A0ABT7B896</accession>
<evidence type="ECO:0000256" key="1">
    <source>
        <dbReference type="SAM" id="Phobius"/>
    </source>
</evidence>
<keyword evidence="1" id="KW-1133">Transmembrane helix</keyword>
<protein>
    <submittedName>
        <fullName evidence="3">CHASE2 domain-containing protein</fullName>
    </submittedName>
</protein>
<reference evidence="3 4" key="1">
    <citation type="submission" date="2023-01" db="EMBL/GenBank/DDBJ databases">
        <title>Novel diversity within Roseofilum (Cyanobacteria; Desertifilaceae) from marine benthic mats with descriptions of four novel species.</title>
        <authorList>
            <person name="Wang Y."/>
            <person name="Berthold D.E."/>
            <person name="Hu J."/>
            <person name="Lefler F.W."/>
            <person name="Laughinghouse H.D. IV."/>
        </authorList>
    </citation>
    <scope>NUCLEOTIDE SEQUENCE [LARGE SCALE GENOMIC DNA]</scope>
    <source>
        <strain evidence="3 4">BLCC-M114</strain>
    </source>
</reference>
<dbReference type="RefSeq" id="WP_283767677.1">
    <property type="nucleotide sequence ID" value="NZ_JAQOSO010000082.1"/>
</dbReference>